<dbReference type="SUPFAM" id="SSF47240">
    <property type="entry name" value="Ferritin-like"/>
    <property type="match status" value="1"/>
</dbReference>
<dbReference type="AlphaFoldDB" id="A0A4V5P8B5"/>
<gene>
    <name evidence="1" type="ORF">EI555_014766</name>
</gene>
<accession>A0A4V5P8B5</accession>
<evidence type="ECO:0008006" key="3">
    <source>
        <dbReference type="Google" id="ProtNLM"/>
    </source>
</evidence>
<dbReference type="InterPro" id="IPR009078">
    <property type="entry name" value="Ferritin-like_SF"/>
</dbReference>
<name>A0A4V5P8B5_MONMO</name>
<dbReference type="EMBL" id="RWIC01000482">
    <property type="protein sequence ID" value="TKC43290.1"/>
    <property type="molecule type" value="Genomic_DNA"/>
</dbReference>
<organism evidence="1 2">
    <name type="scientific">Monodon monoceros</name>
    <name type="common">Narwhal</name>
    <name type="synonym">Ceratodon monodon</name>
    <dbReference type="NCBI Taxonomy" id="40151"/>
    <lineage>
        <taxon>Eukaryota</taxon>
        <taxon>Metazoa</taxon>
        <taxon>Chordata</taxon>
        <taxon>Craniata</taxon>
        <taxon>Vertebrata</taxon>
        <taxon>Euteleostomi</taxon>
        <taxon>Mammalia</taxon>
        <taxon>Eutheria</taxon>
        <taxon>Laurasiatheria</taxon>
        <taxon>Artiodactyla</taxon>
        <taxon>Whippomorpha</taxon>
        <taxon>Cetacea</taxon>
        <taxon>Odontoceti</taxon>
        <taxon>Monodontidae</taxon>
        <taxon>Monodon</taxon>
    </lineage>
</organism>
<reference evidence="2" key="1">
    <citation type="journal article" date="2019" name="IScience">
        <title>Narwhal Genome Reveals Long-Term Low Genetic Diversity despite Current Large Abundance Size.</title>
        <authorList>
            <person name="Westbury M.V."/>
            <person name="Petersen B."/>
            <person name="Garde E."/>
            <person name="Heide-Jorgensen M.P."/>
            <person name="Lorenzen E.D."/>
        </authorList>
    </citation>
    <scope>NUCLEOTIDE SEQUENCE [LARGE SCALE GENOMIC DNA]</scope>
</reference>
<protein>
    <recommendedName>
        <fullName evidence="3">Ferritin</fullName>
    </recommendedName>
</protein>
<proteinExistence type="predicted"/>
<dbReference type="Proteomes" id="UP000308365">
    <property type="component" value="Unassembled WGS sequence"/>
</dbReference>
<feature type="non-terminal residue" evidence="1">
    <location>
        <position position="1"/>
    </location>
</feature>
<dbReference type="InterPro" id="IPR012347">
    <property type="entry name" value="Ferritin-like"/>
</dbReference>
<sequence>SSVLRSPVDVSLASIVFGQNRPRDAPSSSPHPPSNLFITCNLWTNHLALLGLGDQPASFSELSSLMPINHELPDLSKLFHGDRGCHQPPGLRASVVGHFSHRLVEENPKGAECNTSSGLTLFQDLQKPSQDEWGKTQAAREATVLMEKNLTQALLDLHAGGPESGLDMYLFERFNLKHD</sequence>
<evidence type="ECO:0000313" key="2">
    <source>
        <dbReference type="Proteomes" id="UP000308365"/>
    </source>
</evidence>
<evidence type="ECO:0000313" key="1">
    <source>
        <dbReference type="EMBL" id="TKC43290.1"/>
    </source>
</evidence>
<dbReference type="Gene3D" id="1.20.1260.10">
    <property type="match status" value="1"/>
</dbReference>
<comment type="caution">
    <text evidence="1">The sequence shown here is derived from an EMBL/GenBank/DDBJ whole genome shotgun (WGS) entry which is preliminary data.</text>
</comment>